<dbReference type="PRINTS" id="PR00313">
    <property type="entry name" value="CABNDNGRPT"/>
</dbReference>
<dbReference type="SUPFAM" id="SSF55797">
    <property type="entry name" value="PR-1-like"/>
    <property type="match status" value="1"/>
</dbReference>
<dbReference type="InterPro" id="IPR014044">
    <property type="entry name" value="CAP_dom"/>
</dbReference>
<comment type="caution">
    <text evidence="2">The sequence shown here is derived from an EMBL/GenBank/DDBJ whole genome shotgun (WGS) entry which is preliminary data.</text>
</comment>
<keyword evidence="3" id="KW-1185">Reference proteome</keyword>
<dbReference type="PROSITE" id="PS00330">
    <property type="entry name" value="HEMOLYSIN_CALCIUM"/>
    <property type="match status" value="2"/>
</dbReference>
<accession>A0A4R5QF12</accession>
<dbReference type="Proteomes" id="UP000295096">
    <property type="component" value="Unassembled WGS sequence"/>
</dbReference>
<dbReference type="Gene3D" id="2.150.10.10">
    <property type="entry name" value="Serralysin-like metalloprotease, C-terminal"/>
    <property type="match status" value="1"/>
</dbReference>
<dbReference type="Gene3D" id="3.40.33.10">
    <property type="entry name" value="CAP"/>
    <property type="match status" value="1"/>
</dbReference>
<organism evidence="2 3">
    <name type="scientific">Dankookia rubra</name>
    <dbReference type="NCBI Taxonomy" id="1442381"/>
    <lineage>
        <taxon>Bacteria</taxon>
        <taxon>Pseudomonadati</taxon>
        <taxon>Pseudomonadota</taxon>
        <taxon>Alphaproteobacteria</taxon>
        <taxon>Acetobacterales</taxon>
        <taxon>Roseomonadaceae</taxon>
        <taxon>Dankookia</taxon>
    </lineage>
</organism>
<dbReference type="GO" id="GO:0005509">
    <property type="term" value="F:calcium ion binding"/>
    <property type="evidence" value="ECO:0007669"/>
    <property type="project" value="InterPro"/>
</dbReference>
<dbReference type="AlphaFoldDB" id="A0A4R5QF12"/>
<evidence type="ECO:0000313" key="2">
    <source>
        <dbReference type="EMBL" id="TDH61278.1"/>
    </source>
</evidence>
<evidence type="ECO:0000259" key="1">
    <source>
        <dbReference type="Pfam" id="PF00188"/>
    </source>
</evidence>
<evidence type="ECO:0000313" key="3">
    <source>
        <dbReference type="Proteomes" id="UP000295096"/>
    </source>
</evidence>
<dbReference type="InterPro" id="IPR001343">
    <property type="entry name" value="Hemolysn_Ca-bd"/>
</dbReference>
<gene>
    <name evidence="2" type="ORF">E2C06_17370</name>
</gene>
<dbReference type="SUPFAM" id="SSF51120">
    <property type="entry name" value="beta-Roll"/>
    <property type="match status" value="1"/>
</dbReference>
<dbReference type="NCBIfam" id="TIGR03661">
    <property type="entry name" value="T1SS_VCA0849"/>
    <property type="match status" value="1"/>
</dbReference>
<dbReference type="InterPro" id="IPR018511">
    <property type="entry name" value="Hemolysin-typ_Ca-bd_CS"/>
</dbReference>
<dbReference type="PANTHER" id="PTHR31157:SF1">
    <property type="entry name" value="SCP DOMAIN-CONTAINING PROTEIN"/>
    <property type="match status" value="1"/>
</dbReference>
<dbReference type="EMBL" id="SMSJ01000023">
    <property type="protein sequence ID" value="TDH61278.1"/>
    <property type="molecule type" value="Genomic_DNA"/>
</dbReference>
<sequence>MRSASREVSSPAWPAPAVRHGPINHLVVVPRHASAARGKDRGRRTGKHHMAQPTAFEQYFLELVNRARLDPAAEAARLGIGLNDGLAAGTITTAAKAPLAFNPLLIDAAEAHSAWMLATDTFSHTGANGSSPGDRMAAAGYAFSGSWSWGENISIRWGGTQAITPAAIDAFHDGLFRSPGHRTNIENAGFGEIGIGVQAGEYQGSNGLTATEDFARSGSKAFLLGVAFDDRDGDHSYDPGEGLGGVSVDIRAASGQLWHLATWDAGGWQQPLAAGTYSVTFSGGGLAAPVVRTAVLGTANIKLDLETDVAAGPAALRGTEAAETLTGTAAGELIQGLGGNDALRGLGGDDTLEGGAGGDRLYGDAGADRLVGGGGADILTGGTGADRFVFLGIGDRCDAITDFSATGGDRLDLDAVFPAGPHGGQALLDGGYVRFLAGNGLVRVQVDADGGGDSWVTLTTLNGLSGTAGLTAAVLIA</sequence>
<dbReference type="OrthoDB" id="7681731at2"/>
<proteinExistence type="predicted"/>
<dbReference type="CDD" id="cd05379">
    <property type="entry name" value="CAP_bacterial"/>
    <property type="match status" value="1"/>
</dbReference>
<dbReference type="Pfam" id="PF00353">
    <property type="entry name" value="HemolysinCabind"/>
    <property type="match status" value="1"/>
</dbReference>
<dbReference type="InterPro" id="IPR011049">
    <property type="entry name" value="Serralysin-like_metalloprot_C"/>
</dbReference>
<name>A0A4R5QF12_9PROT</name>
<dbReference type="InterPro" id="IPR035940">
    <property type="entry name" value="CAP_sf"/>
</dbReference>
<reference evidence="2 3" key="1">
    <citation type="journal article" date="2016" name="J. Microbiol.">
        <title>Dankookia rubra gen. nov., sp. nov., an alphaproteobacterium isolated from sediment of a shallow stream.</title>
        <authorList>
            <person name="Kim W.H."/>
            <person name="Kim D.H."/>
            <person name="Kang K."/>
            <person name="Ahn T.Y."/>
        </authorList>
    </citation>
    <scope>NUCLEOTIDE SEQUENCE [LARGE SCALE GENOMIC DNA]</scope>
    <source>
        <strain evidence="2 3">JCM30602</strain>
    </source>
</reference>
<protein>
    <submittedName>
        <fullName evidence="2">Type I secretion C-terminal target domain-containing protein</fullName>
    </submittedName>
</protein>
<dbReference type="InterPro" id="IPR019960">
    <property type="entry name" value="T1SS_VCA0849"/>
</dbReference>
<feature type="domain" description="SCP" evidence="1">
    <location>
        <begin position="61"/>
        <end position="203"/>
    </location>
</feature>
<dbReference type="PANTHER" id="PTHR31157">
    <property type="entry name" value="SCP DOMAIN-CONTAINING PROTEIN"/>
    <property type="match status" value="1"/>
</dbReference>
<dbReference type="Pfam" id="PF00188">
    <property type="entry name" value="CAP"/>
    <property type="match status" value="1"/>
</dbReference>